<accession>R0GM03</accession>
<evidence type="ECO:0000256" key="2">
    <source>
        <dbReference type="ARBA" id="ARBA00023315"/>
    </source>
</evidence>
<reference evidence="4" key="1">
    <citation type="journal article" date="2013" name="Nat. Genet.">
        <title>The Capsella rubella genome and the genomic consequences of rapid mating system evolution.</title>
        <authorList>
            <person name="Slotte T."/>
            <person name="Hazzouri K.M."/>
            <person name="Agren J.A."/>
            <person name="Koenig D."/>
            <person name="Maumus F."/>
            <person name="Guo Y.L."/>
            <person name="Steige K."/>
            <person name="Platts A.E."/>
            <person name="Escobar J.S."/>
            <person name="Newman L.K."/>
            <person name="Wang W."/>
            <person name="Mandakova T."/>
            <person name="Vello E."/>
            <person name="Smith L.M."/>
            <person name="Henz S.R."/>
            <person name="Steffen J."/>
            <person name="Takuno S."/>
            <person name="Brandvain Y."/>
            <person name="Coop G."/>
            <person name="Andolfatto P."/>
            <person name="Hu T.T."/>
            <person name="Blanchette M."/>
            <person name="Clark R.M."/>
            <person name="Quesneville H."/>
            <person name="Nordborg M."/>
            <person name="Gaut B.S."/>
            <person name="Lysak M.A."/>
            <person name="Jenkins J."/>
            <person name="Grimwood J."/>
            <person name="Chapman J."/>
            <person name="Prochnik S."/>
            <person name="Shu S."/>
            <person name="Rokhsar D."/>
            <person name="Schmutz J."/>
            <person name="Weigel D."/>
            <person name="Wright S.I."/>
        </authorList>
    </citation>
    <scope>NUCLEOTIDE SEQUENCE [LARGE SCALE GENOMIC DNA]</scope>
    <source>
        <strain evidence="4">cv. Monte Gargano</strain>
    </source>
</reference>
<keyword evidence="2" id="KW-0012">Acyltransferase</keyword>
<dbReference type="FunFam" id="3.30.559.10:FF:000035">
    <property type="entry name" value="Phenolic glucoside malonyltransferase 1"/>
    <property type="match status" value="1"/>
</dbReference>
<dbReference type="GO" id="GO:0016747">
    <property type="term" value="F:acyltransferase activity, transferring groups other than amino-acyl groups"/>
    <property type="evidence" value="ECO:0007669"/>
    <property type="project" value="UniProtKB-ARBA"/>
</dbReference>
<dbReference type="OrthoDB" id="1862401at2759"/>
<evidence type="ECO:0000313" key="3">
    <source>
        <dbReference type="EMBL" id="EOA13355.1"/>
    </source>
</evidence>
<dbReference type="InterPro" id="IPR051504">
    <property type="entry name" value="Plant_metabolite_acyltrans"/>
</dbReference>
<dbReference type="AlphaFoldDB" id="R0GM03"/>
<keyword evidence="1" id="KW-0808">Transferase</keyword>
<organism evidence="3 4">
    <name type="scientific">Capsella rubella</name>
    <dbReference type="NCBI Taxonomy" id="81985"/>
    <lineage>
        <taxon>Eukaryota</taxon>
        <taxon>Viridiplantae</taxon>
        <taxon>Streptophyta</taxon>
        <taxon>Embryophyta</taxon>
        <taxon>Tracheophyta</taxon>
        <taxon>Spermatophyta</taxon>
        <taxon>Magnoliopsida</taxon>
        <taxon>eudicotyledons</taxon>
        <taxon>Gunneridae</taxon>
        <taxon>Pentapetalae</taxon>
        <taxon>rosids</taxon>
        <taxon>malvids</taxon>
        <taxon>Brassicales</taxon>
        <taxon>Brassicaceae</taxon>
        <taxon>Camelineae</taxon>
        <taxon>Capsella</taxon>
    </lineage>
</organism>
<dbReference type="eggNOG" id="ENOG502QPXT">
    <property type="taxonomic scope" value="Eukaryota"/>
</dbReference>
<dbReference type="KEGG" id="crb:17875606"/>
<proteinExistence type="predicted"/>
<gene>
    <name evidence="3" type="ORF">CARUB_v10026390mg</name>
</gene>
<evidence type="ECO:0000256" key="1">
    <source>
        <dbReference type="ARBA" id="ARBA00022679"/>
    </source>
</evidence>
<sequence>MALNVIKISRVSPATATVEPLIVPLSFFDLQWLKLNPTEQVFFYKLTESSSRDSFYSSILPKIERSLSLVLSHFLPFTGHLKWGSQNPKPHLVVLPGDIVSLTIAEMDADFTRISGKGLRPELELRPLIPKLPIHSDSAAVVSLQVTFFPDQGYCIGTTIHHVVVDGKTAEKFNNAWAHTCKHGTVPKNLPTVLDRSVVNVPAGFERKLLELLPYLTEDKENARTLMLPPVKEINAKDNVLRTTIEVTPKNIEKLKERAKKESSRAELHLSTFVVTFAHVWTCMVKARGGDADRPVRFMYAADFRDRLDPPVPATYLGPCVLAMDFYKYKAKKFLGDDGYVNTVEILSDSVKRLRSQGVESTWKCYEEGTKTMELGTQLMVVNGSNQIGMYDTDFGWGRPVHTETMSLYKNDEFSMSKRRDGIGGVEIGVSLKQCEMDVFLSLFTNALI</sequence>
<dbReference type="PANTHER" id="PTHR31625">
    <property type="match status" value="1"/>
</dbReference>
<dbReference type="Proteomes" id="UP000029121">
    <property type="component" value="Unassembled WGS sequence"/>
</dbReference>
<name>R0GM03_9BRAS</name>
<dbReference type="Pfam" id="PF02458">
    <property type="entry name" value="Transferase"/>
    <property type="match status" value="1"/>
</dbReference>
<dbReference type="Gene3D" id="3.30.559.10">
    <property type="entry name" value="Chloramphenicol acetyltransferase-like domain"/>
    <property type="match status" value="2"/>
</dbReference>
<dbReference type="InterPro" id="IPR023213">
    <property type="entry name" value="CAT-like_dom_sf"/>
</dbReference>
<dbReference type="STRING" id="81985.R0GM03"/>
<dbReference type="EMBL" id="KB870812">
    <property type="protein sequence ID" value="EOA13355.1"/>
    <property type="molecule type" value="Genomic_DNA"/>
</dbReference>
<protein>
    <recommendedName>
        <fullName evidence="5">BAHD acyltransferase</fullName>
    </recommendedName>
</protein>
<keyword evidence="4" id="KW-1185">Reference proteome</keyword>
<evidence type="ECO:0008006" key="5">
    <source>
        <dbReference type="Google" id="ProtNLM"/>
    </source>
</evidence>
<evidence type="ECO:0000313" key="4">
    <source>
        <dbReference type="Proteomes" id="UP000029121"/>
    </source>
</evidence>